<sequence length="534" mass="60606">MKRVVIAGGGIAGLTAAVYLARKGFNVKLFEKNEKCGGLVNTFDYNGFKFEGGARALVNAGVITPMVEDLELDVELLKNPVSIGIEDRIMTVNGEKSLLEYAELLKSKYPESQDDIQRLIETERKILEHMKVLYGIDNPLFSFNKIREEGKLMQMMGRYFLWFFKFLGTVREINALKEPVEEYSSRIIRNNSLRDIVIQHFFRGTPSFFALSYFYLFNDYLYPKGGVGKFPEALVNKITEFGGEILTNNQIVKVIPGNNTAVDEKGNEHRYDFLIWATDLKAFYKSLDTQGINGHALKKLEDEKQKVLSARGAESVITFYFGVDEPVETFGKISTGHFFYTPSRQGLGETNRSRVKHIVENYEKLSKEEILQWLEEFIKFNTYEISIPALRDKSMAPDGKTGLIVSMLIDYDIVKRINDEGWYEEFKQKTEELITDNLASTIYSFLKNKILFRFTSTPLTIERMYGTSEGSIVGWSFESELPVPSGIFSMTTSVKTPIENIYKAGKWAYAPAGVPTAIITGKLASDVIIKNSNK</sequence>
<dbReference type="Pfam" id="PF01593">
    <property type="entry name" value="Amino_oxidase"/>
    <property type="match status" value="1"/>
</dbReference>
<keyword evidence="3" id="KW-1185">Reference proteome</keyword>
<dbReference type="InterPro" id="IPR036188">
    <property type="entry name" value="FAD/NAD-bd_sf"/>
</dbReference>
<gene>
    <name evidence="2" type="ORF">SAMN02745226_00967</name>
</gene>
<dbReference type="GO" id="GO:0016491">
    <property type="term" value="F:oxidoreductase activity"/>
    <property type="evidence" value="ECO:0007669"/>
    <property type="project" value="InterPro"/>
</dbReference>
<feature type="domain" description="Amine oxidase" evidence="1">
    <location>
        <begin position="11"/>
        <end position="327"/>
    </location>
</feature>
<dbReference type="AlphaFoldDB" id="A0A1M7SJZ5"/>
<reference evidence="3" key="1">
    <citation type="submission" date="2016-12" db="EMBL/GenBank/DDBJ databases">
        <authorList>
            <person name="Varghese N."/>
            <person name="Submissions S."/>
        </authorList>
    </citation>
    <scope>NUCLEOTIDE SEQUENCE [LARGE SCALE GENOMIC DNA]</scope>
    <source>
        <strain evidence="3">DSM 13020</strain>
    </source>
</reference>
<proteinExistence type="predicted"/>
<dbReference type="Gene3D" id="3.50.50.60">
    <property type="entry name" value="FAD/NAD(P)-binding domain"/>
    <property type="match status" value="2"/>
</dbReference>
<dbReference type="PRINTS" id="PR00419">
    <property type="entry name" value="ADXRDTASE"/>
</dbReference>
<accession>A0A1M7SJZ5</accession>
<dbReference type="PANTHER" id="PTHR43734:SF1">
    <property type="entry name" value="PHYTOENE DESATURASE"/>
    <property type="match status" value="1"/>
</dbReference>
<dbReference type="InterPro" id="IPR002937">
    <property type="entry name" value="Amino_oxidase"/>
</dbReference>
<dbReference type="Gene3D" id="3.90.660.20">
    <property type="entry name" value="Protoporphyrinogen oxidase, mitochondrial, domain 2"/>
    <property type="match status" value="1"/>
</dbReference>
<dbReference type="RefSeq" id="WP_072758955.1">
    <property type="nucleotide sequence ID" value="NZ_FRDJ01000004.1"/>
</dbReference>
<evidence type="ECO:0000313" key="2">
    <source>
        <dbReference type="EMBL" id="SHN58738.1"/>
    </source>
</evidence>
<evidence type="ECO:0000313" key="3">
    <source>
        <dbReference type="Proteomes" id="UP000184207"/>
    </source>
</evidence>
<organism evidence="2 3">
    <name type="scientific">Fervidobacterium gondwanense DSM 13020</name>
    <dbReference type="NCBI Taxonomy" id="1121883"/>
    <lineage>
        <taxon>Bacteria</taxon>
        <taxon>Thermotogati</taxon>
        <taxon>Thermotogota</taxon>
        <taxon>Thermotogae</taxon>
        <taxon>Thermotogales</taxon>
        <taxon>Fervidobacteriaceae</taxon>
        <taxon>Fervidobacterium</taxon>
    </lineage>
</organism>
<dbReference type="STRING" id="1121883.SAMN02745226_00967"/>
<dbReference type="Proteomes" id="UP000184207">
    <property type="component" value="Unassembled WGS sequence"/>
</dbReference>
<name>A0A1M7SJZ5_FERGO</name>
<dbReference type="PANTHER" id="PTHR43734">
    <property type="entry name" value="PHYTOENE DESATURASE"/>
    <property type="match status" value="1"/>
</dbReference>
<dbReference type="OrthoDB" id="9814556at2"/>
<dbReference type="SUPFAM" id="SSF51905">
    <property type="entry name" value="FAD/NAD(P)-binding domain"/>
    <property type="match status" value="1"/>
</dbReference>
<dbReference type="EMBL" id="FRDJ01000004">
    <property type="protein sequence ID" value="SHN58738.1"/>
    <property type="molecule type" value="Genomic_DNA"/>
</dbReference>
<evidence type="ECO:0000259" key="1">
    <source>
        <dbReference type="Pfam" id="PF01593"/>
    </source>
</evidence>
<protein>
    <submittedName>
        <fullName evidence="2">Phytoene dehydrogenase-related protein</fullName>
    </submittedName>
</protein>